<proteinExistence type="predicted"/>
<dbReference type="RefSeq" id="WP_061775199.1">
    <property type="nucleotide sequence ID" value="NZ_BAAAXH010000005.1"/>
</dbReference>
<organism evidence="1 2">
    <name type="scientific">Pseudolactococcus raffinolactis</name>
    <dbReference type="NCBI Taxonomy" id="1366"/>
    <lineage>
        <taxon>Bacteria</taxon>
        <taxon>Bacillati</taxon>
        <taxon>Bacillota</taxon>
        <taxon>Bacilli</taxon>
        <taxon>Lactobacillales</taxon>
        <taxon>Streptococcaceae</taxon>
        <taxon>Pseudolactococcus</taxon>
    </lineage>
</organism>
<keyword evidence="2" id="KW-1185">Reference proteome</keyword>
<evidence type="ECO:0000313" key="2">
    <source>
        <dbReference type="Proteomes" id="UP000501558"/>
    </source>
</evidence>
<dbReference type="AlphaFoldDB" id="A0A6H0UQQ3"/>
<dbReference type="EMBL" id="CP047628">
    <property type="protein sequence ID" value="QIW58232.1"/>
    <property type="molecule type" value="Genomic_DNA"/>
</dbReference>
<sequence length="227" mass="26747">MEKINNLDYFNTTILLLKKLEKIAYTRNERLRIFHEKTRMIRTISAGMLASFFPIVIWIFSLSALEINNLGLTDSTELAIRLSGLLLITVSLIVLPYLFIHMMWRHPLFRSFTSLLEKKISKRLFDDIEKIDEKACHIVSHPYFIKPRVPDHYLSVEHLTSLERYLASGKARTLAEALDYLKKELKSKIYFSNPETHQTLLQREKEYLTNQKNNLISRIKKEEEVYG</sequence>
<dbReference type="GeneID" id="93294997"/>
<protein>
    <submittedName>
        <fullName evidence="1">Uncharacterized protein</fullName>
    </submittedName>
</protein>
<dbReference type="OrthoDB" id="9924749at2"/>
<accession>A0A6H0UQQ3</accession>
<dbReference type="Proteomes" id="UP000501558">
    <property type="component" value="Chromosome"/>
</dbReference>
<name>A0A6H0UQQ3_9LACT</name>
<gene>
    <name evidence="1" type="ORF">GU334_04660</name>
</gene>
<evidence type="ECO:0000313" key="1">
    <source>
        <dbReference type="EMBL" id="QIW58232.1"/>
    </source>
</evidence>
<reference evidence="1 2" key="1">
    <citation type="submission" date="2019-12" db="EMBL/GenBank/DDBJ databases">
        <title>Whole genome sequences of Lactococcus raffinolactis strains isolated from sewage.</title>
        <authorList>
            <person name="Ybazeta G."/>
            <person name="Ross M."/>
            <person name="Brabant-Kirwan D."/>
            <person name="Saleh M."/>
            <person name="Dillon J.A."/>
            <person name="Splinter K."/>
            <person name="Nokhbeh R."/>
        </authorList>
    </citation>
    <scope>NUCLEOTIDE SEQUENCE [LARGE SCALE GENOMIC DNA]</scope>
    <source>
        <strain evidence="1 2">Lr_19_14</strain>
    </source>
</reference>